<dbReference type="InterPro" id="IPR010052">
    <property type="entry name" value="T2SS_protein-GspI"/>
</dbReference>
<dbReference type="GO" id="GO:0015628">
    <property type="term" value="P:protein secretion by the type II secretion system"/>
    <property type="evidence" value="ECO:0007669"/>
    <property type="project" value="UniProtKB-UniRule"/>
</dbReference>
<keyword evidence="8" id="KW-0472">Membrane</keyword>
<dbReference type="OrthoDB" id="6121517at2"/>
<comment type="PTM">
    <text evidence="9">Cleaved by prepilin peptidase.</text>
</comment>
<proteinExistence type="inferred from homology"/>
<evidence type="ECO:0000256" key="1">
    <source>
        <dbReference type="ARBA" id="ARBA00004377"/>
    </source>
</evidence>
<keyword evidence="12" id="KW-1185">Reference proteome</keyword>
<comment type="similarity">
    <text evidence="2 9">Belongs to the GSP I family.</text>
</comment>
<keyword evidence="5 9" id="KW-0997">Cell inner membrane</keyword>
<evidence type="ECO:0000256" key="4">
    <source>
        <dbReference type="ARBA" id="ARBA00022481"/>
    </source>
</evidence>
<dbReference type="Pfam" id="PF02501">
    <property type="entry name" value="T2SSI"/>
    <property type="match status" value="1"/>
</dbReference>
<comment type="function">
    <text evidence="9">Component of the type II secretion system required for the energy-dependent secretion of extracellular factors such as proteases and toxins from the periplasm.</text>
</comment>
<dbReference type="NCBIfam" id="TIGR02532">
    <property type="entry name" value="IV_pilin_GFxxxE"/>
    <property type="match status" value="1"/>
</dbReference>
<evidence type="ECO:0000256" key="6">
    <source>
        <dbReference type="ARBA" id="ARBA00022692"/>
    </source>
</evidence>
<organism evidence="11 12">
    <name type="scientific">Halopseudomonas salegens</name>
    <dbReference type="NCBI Taxonomy" id="1434072"/>
    <lineage>
        <taxon>Bacteria</taxon>
        <taxon>Pseudomonadati</taxon>
        <taxon>Pseudomonadota</taxon>
        <taxon>Gammaproteobacteria</taxon>
        <taxon>Pseudomonadales</taxon>
        <taxon>Pseudomonadaceae</taxon>
        <taxon>Halopseudomonas</taxon>
    </lineage>
</organism>
<dbReference type="Proteomes" id="UP000243924">
    <property type="component" value="Chromosome I"/>
</dbReference>
<evidence type="ECO:0000259" key="10">
    <source>
        <dbReference type="Pfam" id="PF02501"/>
    </source>
</evidence>
<dbReference type="NCBIfam" id="TIGR01707">
    <property type="entry name" value="gspI"/>
    <property type="match status" value="1"/>
</dbReference>
<keyword evidence="3" id="KW-1003">Cell membrane</keyword>
<evidence type="ECO:0000256" key="3">
    <source>
        <dbReference type="ARBA" id="ARBA00022475"/>
    </source>
</evidence>
<dbReference type="PROSITE" id="PS00409">
    <property type="entry name" value="PROKAR_NTER_METHYL"/>
    <property type="match status" value="1"/>
</dbReference>
<evidence type="ECO:0000256" key="2">
    <source>
        <dbReference type="ARBA" id="ARBA00008358"/>
    </source>
</evidence>
<evidence type="ECO:0000256" key="9">
    <source>
        <dbReference type="RuleBase" id="RU368030"/>
    </source>
</evidence>
<dbReference type="InterPro" id="IPR012902">
    <property type="entry name" value="N_methyl_site"/>
</dbReference>
<dbReference type="RefSeq" id="WP_092386814.1">
    <property type="nucleotide sequence ID" value="NZ_LT629787.1"/>
</dbReference>
<comment type="subcellular location">
    <subcellularLocation>
        <location evidence="1 9">Cell inner membrane</location>
        <topology evidence="1 9">Single-pass membrane protein</topology>
    </subcellularLocation>
</comment>
<dbReference type="InterPro" id="IPR045584">
    <property type="entry name" value="Pilin-like"/>
</dbReference>
<evidence type="ECO:0000313" key="11">
    <source>
        <dbReference type="EMBL" id="SDU16951.1"/>
    </source>
</evidence>
<dbReference type="SUPFAM" id="SSF54523">
    <property type="entry name" value="Pili subunits"/>
    <property type="match status" value="1"/>
</dbReference>
<keyword evidence="7" id="KW-1133">Transmembrane helix</keyword>
<dbReference type="GO" id="GO:0015627">
    <property type="term" value="C:type II protein secretion system complex"/>
    <property type="evidence" value="ECO:0007669"/>
    <property type="project" value="UniProtKB-UniRule"/>
</dbReference>
<dbReference type="STRING" id="1434072.SAMN05216210_2183"/>
<name>A0A1H2GBU7_9GAMM</name>
<dbReference type="AlphaFoldDB" id="A0A1H2GBU7"/>
<accession>A0A1H2GBU7</accession>
<reference evidence="12" key="1">
    <citation type="submission" date="2016-10" db="EMBL/GenBank/DDBJ databases">
        <authorList>
            <person name="Varghese N."/>
            <person name="Submissions S."/>
        </authorList>
    </citation>
    <scope>NUCLEOTIDE SEQUENCE [LARGE SCALE GENOMIC DNA]</scope>
    <source>
        <strain evidence="12">CECT 8338</strain>
    </source>
</reference>
<evidence type="ECO:0000313" key="12">
    <source>
        <dbReference type="Proteomes" id="UP000243924"/>
    </source>
</evidence>
<evidence type="ECO:0000256" key="7">
    <source>
        <dbReference type="ARBA" id="ARBA00022989"/>
    </source>
</evidence>
<dbReference type="GO" id="GO:0005886">
    <property type="term" value="C:plasma membrane"/>
    <property type="evidence" value="ECO:0007669"/>
    <property type="project" value="UniProtKB-SubCell"/>
</dbReference>
<protein>
    <recommendedName>
        <fullName evidence="9">Type II secretion system protein I</fullName>
        <shortName evidence="9">T2SS minor pseudopilin I</shortName>
    </recommendedName>
</protein>
<gene>
    <name evidence="11" type="ORF">SAMN05216210_2183</name>
</gene>
<dbReference type="InterPro" id="IPR003413">
    <property type="entry name" value="T2SS_GspI_C"/>
</dbReference>
<dbReference type="PANTHER" id="PTHR38779:SF2">
    <property type="entry name" value="TYPE II SECRETION SYSTEM PROTEIN I-RELATED"/>
    <property type="match status" value="1"/>
</dbReference>
<sequence>MKRSLERGFTLLEVLVALTVLGVALAALVKSGADHARNSAYLQERTMAHWAGQNILAEYETGMRQASPGERSGQAEMGPYRFAYQLEITDYAPQAALPLPTVRRIDVRLWLAEQGEEQQRATVSGFVLP</sequence>
<keyword evidence="4 9" id="KW-0488">Methylation</keyword>
<evidence type="ECO:0000256" key="8">
    <source>
        <dbReference type="ARBA" id="ARBA00023136"/>
    </source>
</evidence>
<evidence type="ECO:0000256" key="5">
    <source>
        <dbReference type="ARBA" id="ARBA00022519"/>
    </source>
</evidence>
<keyword evidence="6" id="KW-0812">Transmembrane</keyword>
<dbReference type="EMBL" id="LT629787">
    <property type="protein sequence ID" value="SDU16951.1"/>
    <property type="molecule type" value="Genomic_DNA"/>
</dbReference>
<feature type="domain" description="Type II secretion system protein GspI C-terminal" evidence="10">
    <location>
        <begin position="42"/>
        <end position="127"/>
    </location>
</feature>
<dbReference type="PANTHER" id="PTHR38779">
    <property type="entry name" value="TYPE II SECRETION SYSTEM PROTEIN I-RELATED"/>
    <property type="match status" value="1"/>
</dbReference>
<comment type="subunit">
    <text evidence="9">Type II secretion is composed of four main components: the outer membrane complex, the inner membrane complex, the cytoplasmic secretion ATPase and the periplasm-spanning pseudopilus.</text>
</comment>
<dbReference type="Gene3D" id="3.30.1300.30">
    <property type="entry name" value="GSPII I/J protein-like"/>
    <property type="match status" value="1"/>
</dbReference>
<dbReference type="Pfam" id="PF07963">
    <property type="entry name" value="N_methyl"/>
    <property type="match status" value="1"/>
</dbReference>